<evidence type="ECO:0000313" key="2">
    <source>
        <dbReference type="Proteomes" id="UP000267096"/>
    </source>
</evidence>
<reference evidence="3" key="1">
    <citation type="submission" date="2017-02" db="UniProtKB">
        <authorList>
            <consortium name="WormBaseParasite"/>
        </authorList>
    </citation>
    <scope>IDENTIFICATION</scope>
</reference>
<reference evidence="1 2" key="2">
    <citation type="submission" date="2018-11" db="EMBL/GenBank/DDBJ databases">
        <authorList>
            <consortium name="Pathogen Informatics"/>
        </authorList>
    </citation>
    <scope>NUCLEOTIDE SEQUENCE [LARGE SCALE GENOMIC DNA]</scope>
</reference>
<dbReference type="GO" id="GO:0004559">
    <property type="term" value="F:alpha-mannosidase activity"/>
    <property type="evidence" value="ECO:0007669"/>
    <property type="project" value="TreeGrafter"/>
</dbReference>
<dbReference type="InterPro" id="IPR011013">
    <property type="entry name" value="Gal_mutarotase_sf_dom"/>
</dbReference>
<proteinExistence type="predicted"/>
<dbReference type="AlphaFoldDB" id="A0A0M3JFV3"/>
<dbReference type="EMBL" id="UYRR01013440">
    <property type="protein sequence ID" value="VDK26791.1"/>
    <property type="molecule type" value="Genomic_DNA"/>
</dbReference>
<dbReference type="WBParaSite" id="ASIM_0000650701-mRNA-1">
    <property type="protein sequence ID" value="ASIM_0000650701-mRNA-1"/>
    <property type="gene ID" value="ASIM_0000650701"/>
</dbReference>
<evidence type="ECO:0000313" key="1">
    <source>
        <dbReference type="EMBL" id="VDK26791.1"/>
    </source>
</evidence>
<protein>
    <submittedName>
        <fullName evidence="3">Glyco_hydro38C2 domain-containing protein</fullName>
    </submittedName>
</protein>
<dbReference type="PANTHER" id="PTHR11607">
    <property type="entry name" value="ALPHA-MANNOSIDASE"/>
    <property type="match status" value="1"/>
</dbReference>
<dbReference type="GO" id="GO:0005764">
    <property type="term" value="C:lysosome"/>
    <property type="evidence" value="ECO:0007669"/>
    <property type="project" value="TreeGrafter"/>
</dbReference>
<name>A0A0M3JFV3_ANISI</name>
<dbReference type="Proteomes" id="UP000267096">
    <property type="component" value="Unassembled WGS sequence"/>
</dbReference>
<dbReference type="PANTHER" id="PTHR11607:SF3">
    <property type="entry name" value="LYSOSOMAL ALPHA-MANNOSIDASE"/>
    <property type="match status" value="1"/>
</dbReference>
<gene>
    <name evidence="1" type="ORF">ASIM_LOCUS6281</name>
</gene>
<dbReference type="Gene3D" id="2.70.98.30">
    <property type="entry name" value="Golgi alpha-mannosidase II, domain 4"/>
    <property type="match status" value="1"/>
</dbReference>
<dbReference type="SUPFAM" id="SSF74650">
    <property type="entry name" value="Galactose mutarotase-like"/>
    <property type="match status" value="1"/>
</dbReference>
<keyword evidence="2" id="KW-1185">Reference proteome</keyword>
<evidence type="ECO:0000313" key="3">
    <source>
        <dbReference type="WBParaSite" id="ASIM_0000650701-mRNA-1"/>
    </source>
</evidence>
<dbReference type="OrthoDB" id="2016903at2759"/>
<sequence>MKFQLHRRTFYDDHCGVDEALDEPGVTGDGLVVRGRHWILLDTPDHSSKMHRPLAFELYHSPVLSFAPLNMPIEQYRASYNTLYSGLTRSLPDHLNIATLEQWTGKSLLLRLEHIYQNNEDTTLSQPVTVDVEVLFSHSLRLYS</sequence>
<dbReference type="GO" id="GO:0030246">
    <property type="term" value="F:carbohydrate binding"/>
    <property type="evidence" value="ECO:0007669"/>
    <property type="project" value="InterPro"/>
</dbReference>
<dbReference type="InterPro" id="IPR050843">
    <property type="entry name" value="Glycosyl_Hydrlase_38"/>
</dbReference>
<dbReference type="Gene3D" id="2.60.40.1360">
    <property type="match status" value="1"/>
</dbReference>
<dbReference type="GO" id="GO:0005975">
    <property type="term" value="P:carbohydrate metabolic process"/>
    <property type="evidence" value="ECO:0007669"/>
    <property type="project" value="InterPro"/>
</dbReference>
<organism evidence="3">
    <name type="scientific">Anisakis simplex</name>
    <name type="common">Herring worm</name>
    <dbReference type="NCBI Taxonomy" id="6269"/>
    <lineage>
        <taxon>Eukaryota</taxon>
        <taxon>Metazoa</taxon>
        <taxon>Ecdysozoa</taxon>
        <taxon>Nematoda</taxon>
        <taxon>Chromadorea</taxon>
        <taxon>Rhabditida</taxon>
        <taxon>Spirurina</taxon>
        <taxon>Ascaridomorpha</taxon>
        <taxon>Ascaridoidea</taxon>
        <taxon>Anisakidae</taxon>
        <taxon>Anisakis</taxon>
        <taxon>Anisakis simplex complex</taxon>
    </lineage>
</organism>
<accession>A0A0M3JFV3</accession>